<dbReference type="PANTHER" id="PTHR47920:SF1">
    <property type="entry name" value="CUB-LIKE DOMAIN-CONTAINING PROTEIN"/>
    <property type="match status" value="1"/>
</dbReference>
<dbReference type="Pfam" id="PF02408">
    <property type="entry name" value="CUB_2"/>
    <property type="match status" value="1"/>
</dbReference>
<proteinExistence type="predicted"/>
<sequence length="492" mass="54306">MQVLLFVALFLVVTSKAADLTCPTGPISSKTPTGAFPATGISVFPANYNCSIEFDIPDGQVVEFVVETNVIPGSGDSLLIRDAVSTFYEMNSSVSLFYAPANNAKLYITTKTATSYFYFNWKYLDVTNYKRIQNPTGTILPMNLTQGSYYQFTSAKSRVAFHTGNLKNNLDLGLSQILVYDGEDLKAKYIGTLFQFLQTKTLSASTGNSLVLVNYYGTESWSYGIANDYSAVFSYDSYGFSILSKDIDYSEAFSVTDRFESAVTFYCIDSDETYITDLTMANRNNGGQAVRFKPRTPTEVYTNLLVYNTGDRIAQSLPQQIMTNIFTVTMYQCDLRLGFVSGPLFLWTTAAPGRQGMIYSPSNWNPTLPITPQYFTNITTKENAKFVFNIPFVLVKPGEKIRVEIGNPDGRKVFVEFNTTSIDTGTKAAYGTYMATTFTGTHSMGNSSFKMSFSVEGSVSVPTASPLVTTTKSSEGVFNCSVFLLLLVKLIV</sequence>
<name>G0MRT4_CAEBE</name>
<dbReference type="InterPro" id="IPR056014">
    <property type="entry name" value="DUF7592"/>
</dbReference>
<feature type="domain" description="DUF7592" evidence="3">
    <location>
        <begin position="156"/>
        <end position="212"/>
    </location>
</feature>
<dbReference type="PANTHER" id="PTHR47920">
    <property type="entry name" value="PROTEIN CBG13378-RELATED"/>
    <property type="match status" value="1"/>
</dbReference>
<dbReference type="InterPro" id="IPR003366">
    <property type="entry name" value="CUB-like_dom"/>
</dbReference>
<gene>
    <name evidence="4" type="ORF">CAEBREN_08309</name>
</gene>
<dbReference type="InParanoid" id="G0MRT4"/>
<protein>
    <submittedName>
        <fullName evidence="4">Uncharacterized protein</fullName>
    </submittedName>
</protein>
<dbReference type="AlphaFoldDB" id="G0MRT4"/>
<organism evidence="5">
    <name type="scientific">Caenorhabditis brenneri</name>
    <name type="common">Nematode worm</name>
    <dbReference type="NCBI Taxonomy" id="135651"/>
    <lineage>
        <taxon>Eukaryota</taxon>
        <taxon>Metazoa</taxon>
        <taxon>Ecdysozoa</taxon>
        <taxon>Nematoda</taxon>
        <taxon>Chromadorea</taxon>
        <taxon>Rhabditida</taxon>
        <taxon>Rhabditina</taxon>
        <taxon>Rhabditomorpha</taxon>
        <taxon>Rhabditoidea</taxon>
        <taxon>Rhabditidae</taxon>
        <taxon>Peloderinae</taxon>
        <taxon>Caenorhabditis</taxon>
    </lineage>
</organism>
<keyword evidence="1" id="KW-0732">Signal</keyword>
<evidence type="ECO:0000259" key="3">
    <source>
        <dbReference type="Pfam" id="PF24512"/>
    </source>
</evidence>
<reference evidence="5" key="1">
    <citation type="submission" date="2011-07" db="EMBL/GenBank/DDBJ databases">
        <authorList>
            <consortium name="Caenorhabditis brenneri Sequencing and Analysis Consortium"/>
            <person name="Wilson R.K."/>
        </authorList>
    </citation>
    <scope>NUCLEOTIDE SEQUENCE [LARGE SCALE GENOMIC DNA]</scope>
    <source>
        <strain evidence="5">PB2801</strain>
    </source>
</reference>
<dbReference type="Proteomes" id="UP000008068">
    <property type="component" value="Unassembled WGS sequence"/>
</dbReference>
<accession>G0MRT4</accession>
<evidence type="ECO:0000256" key="1">
    <source>
        <dbReference type="SAM" id="SignalP"/>
    </source>
</evidence>
<dbReference type="FunCoup" id="G0MRT4">
    <property type="interactions" value="118"/>
</dbReference>
<dbReference type="EMBL" id="GL379809">
    <property type="protein sequence ID" value="EGT42667.1"/>
    <property type="molecule type" value="Genomic_DNA"/>
</dbReference>
<feature type="domain" description="CUB-like" evidence="2">
    <location>
        <begin position="18"/>
        <end position="126"/>
    </location>
</feature>
<feature type="signal peptide" evidence="1">
    <location>
        <begin position="1"/>
        <end position="17"/>
    </location>
</feature>
<feature type="chain" id="PRO_5003403940" evidence="1">
    <location>
        <begin position="18"/>
        <end position="492"/>
    </location>
</feature>
<evidence type="ECO:0000313" key="5">
    <source>
        <dbReference type="Proteomes" id="UP000008068"/>
    </source>
</evidence>
<dbReference type="OrthoDB" id="5801597at2759"/>
<dbReference type="STRING" id="135651.G0MRT4"/>
<evidence type="ECO:0000313" key="4">
    <source>
        <dbReference type="EMBL" id="EGT42667.1"/>
    </source>
</evidence>
<dbReference type="Pfam" id="PF24512">
    <property type="entry name" value="DUF7592"/>
    <property type="match status" value="1"/>
</dbReference>
<dbReference type="HOGENOM" id="CLU_022349_3_0_1"/>
<evidence type="ECO:0000259" key="2">
    <source>
        <dbReference type="Pfam" id="PF02408"/>
    </source>
</evidence>
<dbReference type="eggNOG" id="ENOG502TFZ4">
    <property type="taxonomic scope" value="Eukaryota"/>
</dbReference>
<keyword evidence="5" id="KW-1185">Reference proteome</keyword>